<feature type="region of interest" description="Disordered" evidence="8">
    <location>
        <begin position="33"/>
        <end position="53"/>
    </location>
</feature>
<dbReference type="Gene3D" id="3.20.20.80">
    <property type="entry name" value="Glycosidases"/>
    <property type="match status" value="1"/>
</dbReference>
<evidence type="ECO:0000259" key="9">
    <source>
        <dbReference type="Pfam" id="PF00150"/>
    </source>
</evidence>
<name>A0A365XYD0_9BACT</name>
<keyword evidence="2 7" id="KW-0378">Hydrolase</keyword>
<dbReference type="InterPro" id="IPR001547">
    <property type="entry name" value="Glyco_hydro_5"/>
</dbReference>
<evidence type="ECO:0000313" key="11">
    <source>
        <dbReference type="Proteomes" id="UP000253410"/>
    </source>
</evidence>
<keyword evidence="4" id="KW-0119">Carbohydrate metabolism</keyword>
<keyword evidence="11" id="KW-1185">Reference proteome</keyword>
<evidence type="ECO:0000256" key="8">
    <source>
        <dbReference type="SAM" id="MobiDB-lite"/>
    </source>
</evidence>
<dbReference type="SUPFAM" id="SSF51445">
    <property type="entry name" value="(Trans)glycosidases"/>
    <property type="match status" value="1"/>
</dbReference>
<evidence type="ECO:0000256" key="2">
    <source>
        <dbReference type="ARBA" id="ARBA00022801"/>
    </source>
</evidence>
<proteinExistence type="inferred from homology"/>
<sequence length="404" mass="45065">MIAAAVSCKKNNGEVTTSSASQQQTAVEQLSASPLYPGYNTSPQPPDASGMSSTAQQLAAKIRIGWNIGNTLDAIGGETAWGNPKVTNDLVRMVKQAGFNAIRIPCSWNQYSDAKTAKIQDAWLNRVKEVVQYCVSNDMYVILNVHWDGGWLENNCTPEKKDSVNAKQKAFWEQIATSLRGFDEHLLFASANEPNVGDATQMNVLLSYHQTFVDAVRSTGGRNAYRTLVVQGPSTDIDKTVQLMTKLPADRVPNKMMVEVHAYTPYQFALMTKDETWGKQFFYWGMGYHSTTDPDHNATWGEEAEIDRLYKFLKSAFVDKGFPVVLGEFGAIRRTALTGDNLRLHLASRAYHLKYVVKQCKTNGVLPFYWDEGALGNNSFGIFDRRSNTVFDRQALDSLLRGLN</sequence>
<evidence type="ECO:0000256" key="4">
    <source>
        <dbReference type="ARBA" id="ARBA00023277"/>
    </source>
</evidence>
<organism evidence="10 11">
    <name type="scientific">Chitinophaga flava</name>
    <dbReference type="NCBI Taxonomy" id="2259036"/>
    <lineage>
        <taxon>Bacteria</taxon>
        <taxon>Pseudomonadati</taxon>
        <taxon>Bacteroidota</taxon>
        <taxon>Chitinophagia</taxon>
        <taxon>Chitinophagales</taxon>
        <taxon>Chitinophagaceae</taxon>
        <taxon>Chitinophaga</taxon>
    </lineage>
</organism>
<reference evidence="10 11" key="1">
    <citation type="submission" date="2018-05" db="EMBL/GenBank/DDBJ databases">
        <title>Chitinophaga sp. K3CV102501T nov., isolated from isolated from a monsoon evergreen broad-leaved forest soil.</title>
        <authorList>
            <person name="Lv Y."/>
        </authorList>
    </citation>
    <scope>NUCLEOTIDE SEQUENCE [LARGE SCALE GENOMIC DNA]</scope>
    <source>
        <strain evidence="10 11">GDMCC 1.1325</strain>
    </source>
</reference>
<gene>
    <name evidence="10" type="ORF">DF182_28930</name>
</gene>
<evidence type="ECO:0000256" key="6">
    <source>
        <dbReference type="ARBA" id="ARBA00023326"/>
    </source>
</evidence>
<dbReference type="EMBL" id="QFFJ01000002">
    <property type="protein sequence ID" value="RBL91011.1"/>
    <property type="molecule type" value="Genomic_DNA"/>
</dbReference>
<keyword evidence="6" id="KW-0624">Polysaccharide degradation</keyword>
<dbReference type="GO" id="GO:0030245">
    <property type="term" value="P:cellulose catabolic process"/>
    <property type="evidence" value="ECO:0007669"/>
    <property type="project" value="UniProtKB-KW"/>
</dbReference>
<evidence type="ECO:0000256" key="7">
    <source>
        <dbReference type="RuleBase" id="RU361153"/>
    </source>
</evidence>
<dbReference type="AlphaFoldDB" id="A0A365XYD0"/>
<dbReference type="InterPro" id="IPR050386">
    <property type="entry name" value="Glycosyl_hydrolase_5"/>
</dbReference>
<dbReference type="Proteomes" id="UP000253410">
    <property type="component" value="Unassembled WGS sequence"/>
</dbReference>
<keyword evidence="3" id="KW-0136">Cellulose degradation</keyword>
<evidence type="ECO:0000256" key="5">
    <source>
        <dbReference type="ARBA" id="ARBA00023295"/>
    </source>
</evidence>
<dbReference type="Pfam" id="PF00150">
    <property type="entry name" value="Cellulase"/>
    <property type="match status" value="1"/>
</dbReference>
<comment type="similarity">
    <text evidence="1 7">Belongs to the glycosyl hydrolase 5 (cellulase A) family.</text>
</comment>
<evidence type="ECO:0000313" key="10">
    <source>
        <dbReference type="EMBL" id="RBL91011.1"/>
    </source>
</evidence>
<protein>
    <submittedName>
        <fullName evidence="10">Dihydroxy-acid dehydratase</fullName>
    </submittedName>
</protein>
<dbReference type="GO" id="GO:0009986">
    <property type="term" value="C:cell surface"/>
    <property type="evidence" value="ECO:0007669"/>
    <property type="project" value="TreeGrafter"/>
</dbReference>
<dbReference type="OrthoDB" id="9800955at2"/>
<evidence type="ECO:0000256" key="3">
    <source>
        <dbReference type="ARBA" id="ARBA00023001"/>
    </source>
</evidence>
<feature type="domain" description="Glycoside hydrolase family 5" evidence="9">
    <location>
        <begin position="73"/>
        <end position="372"/>
    </location>
</feature>
<keyword evidence="5 7" id="KW-0326">Glycosidase</keyword>
<dbReference type="InterPro" id="IPR017853">
    <property type="entry name" value="GH"/>
</dbReference>
<evidence type="ECO:0000256" key="1">
    <source>
        <dbReference type="ARBA" id="ARBA00005641"/>
    </source>
</evidence>
<accession>A0A365XYD0</accession>
<dbReference type="PANTHER" id="PTHR31297:SF41">
    <property type="entry name" value="ENDOGLUCANASE, PUTATIVE (AFU_ORTHOLOGUE AFUA_5G01830)-RELATED"/>
    <property type="match status" value="1"/>
</dbReference>
<dbReference type="PANTHER" id="PTHR31297">
    <property type="entry name" value="GLUCAN ENDO-1,6-BETA-GLUCOSIDASE B"/>
    <property type="match status" value="1"/>
</dbReference>
<dbReference type="GO" id="GO:0005576">
    <property type="term" value="C:extracellular region"/>
    <property type="evidence" value="ECO:0007669"/>
    <property type="project" value="TreeGrafter"/>
</dbReference>
<comment type="caution">
    <text evidence="10">The sequence shown here is derived from an EMBL/GenBank/DDBJ whole genome shotgun (WGS) entry which is preliminary data.</text>
</comment>
<dbReference type="GO" id="GO:0008422">
    <property type="term" value="F:beta-glucosidase activity"/>
    <property type="evidence" value="ECO:0007669"/>
    <property type="project" value="TreeGrafter"/>
</dbReference>